<dbReference type="EMBL" id="QRMS01000007">
    <property type="protein sequence ID" value="RHJ84103.1"/>
    <property type="molecule type" value="Genomic_DNA"/>
</dbReference>
<keyword evidence="2" id="KW-0813">Transport</keyword>
<dbReference type="PANTHER" id="PTHR11101:SF80">
    <property type="entry name" value="PHOSPHATE TRANSPORTER"/>
    <property type="match status" value="1"/>
</dbReference>
<dbReference type="Pfam" id="PF01384">
    <property type="entry name" value="PHO4"/>
    <property type="match status" value="2"/>
</dbReference>
<dbReference type="STRING" id="1776384.GCA_900086585_00481"/>
<feature type="transmembrane region" description="Helical" evidence="6">
    <location>
        <begin position="39"/>
        <end position="62"/>
    </location>
</feature>
<sequence>MFYFMIGIGLIFAYINGMHDGGTVVATTISSRLISPGRAVFIAGIANFLGAIALGTAVAYTISENIIDISPVLAGKPDVCYTFVAAAFVGSLVWNVFTWIVKLPSSASHSMIGSMIGSGIAAYGFAYIEWYAIFIKVILAMLISPLVGFLFGYLFLKLQNRLLKNATIVWNKRIMILHKLSSFFLAFSYGSNDSQKVMGLIAIGLAGFYSADIIIPLWLILACSVALAVGTITGGYNMIKTVGMDICKIDIHNSFASQMATIFVVTIANLTGLPISATQVITSSVMGVGTSDTPKAVNWGITKKIILAWLITIPASAVIGAGIFFILKQL</sequence>
<dbReference type="PANTHER" id="PTHR11101">
    <property type="entry name" value="PHOSPHATE TRANSPORTER"/>
    <property type="match status" value="1"/>
</dbReference>
<dbReference type="GO" id="GO:0016020">
    <property type="term" value="C:membrane"/>
    <property type="evidence" value="ECO:0007669"/>
    <property type="project" value="UniProtKB-SubCell"/>
</dbReference>
<feature type="transmembrane region" description="Helical" evidence="6">
    <location>
        <begin position="213"/>
        <end position="239"/>
    </location>
</feature>
<keyword evidence="8" id="KW-1185">Reference proteome</keyword>
<feature type="transmembrane region" description="Helical" evidence="6">
    <location>
        <begin position="6"/>
        <end position="27"/>
    </location>
</feature>
<evidence type="ECO:0000313" key="8">
    <source>
        <dbReference type="Proteomes" id="UP000284841"/>
    </source>
</evidence>
<keyword evidence="3 6" id="KW-0812">Transmembrane</keyword>
<dbReference type="Proteomes" id="UP000284841">
    <property type="component" value="Unassembled WGS sequence"/>
</dbReference>
<dbReference type="RefSeq" id="WP_118336605.1">
    <property type="nucleotide sequence ID" value="NZ_AP025567.1"/>
</dbReference>
<feature type="transmembrane region" description="Helical" evidence="6">
    <location>
        <begin position="260"/>
        <end position="286"/>
    </location>
</feature>
<dbReference type="AlphaFoldDB" id="A0A415DV74"/>
<evidence type="ECO:0000256" key="4">
    <source>
        <dbReference type="ARBA" id="ARBA00022989"/>
    </source>
</evidence>
<evidence type="ECO:0000313" key="7">
    <source>
        <dbReference type="EMBL" id="RHJ84103.1"/>
    </source>
</evidence>
<feature type="transmembrane region" description="Helical" evidence="6">
    <location>
        <begin position="306"/>
        <end position="327"/>
    </location>
</feature>
<dbReference type="OrthoDB" id="9779554at2"/>
<dbReference type="GO" id="GO:0035435">
    <property type="term" value="P:phosphate ion transmembrane transport"/>
    <property type="evidence" value="ECO:0007669"/>
    <property type="project" value="TreeGrafter"/>
</dbReference>
<name>A0A415DV74_9FIRM</name>
<feature type="transmembrane region" description="Helical" evidence="6">
    <location>
        <begin position="108"/>
        <end position="128"/>
    </location>
</feature>
<evidence type="ECO:0000256" key="1">
    <source>
        <dbReference type="ARBA" id="ARBA00004141"/>
    </source>
</evidence>
<accession>A0A415DV74</accession>
<feature type="transmembrane region" description="Helical" evidence="6">
    <location>
        <begin position="176"/>
        <end position="193"/>
    </location>
</feature>
<feature type="transmembrane region" description="Helical" evidence="6">
    <location>
        <begin position="134"/>
        <end position="156"/>
    </location>
</feature>
<dbReference type="InterPro" id="IPR001204">
    <property type="entry name" value="Phos_transporter"/>
</dbReference>
<dbReference type="GO" id="GO:0005315">
    <property type="term" value="F:phosphate transmembrane transporter activity"/>
    <property type="evidence" value="ECO:0007669"/>
    <property type="project" value="InterPro"/>
</dbReference>
<organism evidence="7 8">
    <name type="scientific">Emergencia timonensis</name>
    <dbReference type="NCBI Taxonomy" id="1776384"/>
    <lineage>
        <taxon>Bacteria</taxon>
        <taxon>Bacillati</taxon>
        <taxon>Bacillota</taxon>
        <taxon>Clostridia</taxon>
        <taxon>Peptostreptococcales</taxon>
        <taxon>Anaerovoracaceae</taxon>
        <taxon>Emergencia</taxon>
    </lineage>
</organism>
<proteinExistence type="predicted"/>
<feature type="transmembrane region" description="Helical" evidence="6">
    <location>
        <begin position="82"/>
        <end position="101"/>
    </location>
</feature>
<keyword evidence="4 6" id="KW-1133">Transmembrane helix</keyword>
<evidence type="ECO:0000256" key="6">
    <source>
        <dbReference type="SAM" id="Phobius"/>
    </source>
</evidence>
<protein>
    <submittedName>
        <fullName evidence="7">Anion permease</fullName>
    </submittedName>
</protein>
<comment type="caution">
    <text evidence="7">The sequence shown here is derived from an EMBL/GenBank/DDBJ whole genome shotgun (WGS) entry which is preliminary data.</text>
</comment>
<reference evidence="7 8" key="1">
    <citation type="submission" date="2018-08" db="EMBL/GenBank/DDBJ databases">
        <title>A genome reference for cultivated species of the human gut microbiota.</title>
        <authorList>
            <person name="Zou Y."/>
            <person name="Xue W."/>
            <person name="Luo G."/>
        </authorList>
    </citation>
    <scope>NUCLEOTIDE SEQUENCE [LARGE SCALE GENOMIC DNA]</scope>
    <source>
        <strain evidence="7 8">AM07-24</strain>
    </source>
</reference>
<keyword evidence="5 6" id="KW-0472">Membrane</keyword>
<comment type="subcellular location">
    <subcellularLocation>
        <location evidence="1">Membrane</location>
        <topology evidence="1">Multi-pass membrane protein</topology>
    </subcellularLocation>
</comment>
<gene>
    <name evidence="7" type="ORF">DW099_18055</name>
</gene>
<evidence type="ECO:0000256" key="2">
    <source>
        <dbReference type="ARBA" id="ARBA00022448"/>
    </source>
</evidence>
<evidence type="ECO:0000256" key="5">
    <source>
        <dbReference type="ARBA" id="ARBA00023136"/>
    </source>
</evidence>
<evidence type="ECO:0000256" key="3">
    <source>
        <dbReference type="ARBA" id="ARBA00022692"/>
    </source>
</evidence>